<dbReference type="Proteomes" id="UP000623678">
    <property type="component" value="Unassembled WGS sequence"/>
</dbReference>
<dbReference type="PANTHER" id="PTHR40056:SF1">
    <property type="entry name" value="DUF1836 DOMAIN-CONTAINING PROTEIN"/>
    <property type="match status" value="1"/>
</dbReference>
<protein>
    <submittedName>
        <fullName evidence="1">DUF1836 domain-containing protein</fullName>
    </submittedName>
</protein>
<proteinExistence type="predicted"/>
<accession>A0A926EKH9</accession>
<evidence type="ECO:0000313" key="1">
    <source>
        <dbReference type="EMBL" id="MBC8584045.1"/>
    </source>
</evidence>
<evidence type="ECO:0000313" key="2">
    <source>
        <dbReference type="Proteomes" id="UP000623678"/>
    </source>
</evidence>
<reference evidence="1" key="1">
    <citation type="submission" date="2020-08" db="EMBL/GenBank/DDBJ databases">
        <title>Genome public.</title>
        <authorList>
            <person name="Liu C."/>
            <person name="Sun Q."/>
        </authorList>
    </citation>
    <scope>NUCLEOTIDE SEQUENCE</scope>
    <source>
        <strain evidence="1">NSJ-64</strain>
    </source>
</reference>
<comment type="caution">
    <text evidence="1">The sequence shown here is derived from an EMBL/GenBank/DDBJ whole genome shotgun (WGS) entry which is preliminary data.</text>
</comment>
<name>A0A926EKH9_9FIRM</name>
<dbReference type="AlphaFoldDB" id="A0A926EKH9"/>
<keyword evidence="2" id="KW-1185">Reference proteome</keyword>
<organism evidence="1 2">
    <name type="scientific">Youxingia wuxianensis</name>
    <dbReference type="NCBI Taxonomy" id="2763678"/>
    <lineage>
        <taxon>Bacteria</taxon>
        <taxon>Bacillati</taxon>
        <taxon>Bacillota</taxon>
        <taxon>Clostridia</taxon>
        <taxon>Eubacteriales</taxon>
        <taxon>Oscillospiraceae</taxon>
        <taxon>Youxingia</taxon>
    </lineage>
</organism>
<sequence>MQTMDSLIDAAFNDMDLYPQDIPQIDLYMDQILTLVNDGLEGNKRKPEDKLLTKTMINNYSKEHLIMPVKGKKYSREHVMQMLCIYRLKQMLAMSDVHTLVSPCTKQPLNYERVYTNYLDSKEEIRRRMPEIVRDILKPEEKDLANPEERLAAALTLSCAANYLRRLCESIVDSPLSE</sequence>
<dbReference type="Pfam" id="PF08876">
    <property type="entry name" value="DUF1836"/>
    <property type="match status" value="1"/>
</dbReference>
<dbReference type="EMBL" id="JACRTD010000001">
    <property type="protein sequence ID" value="MBC8584045.1"/>
    <property type="molecule type" value="Genomic_DNA"/>
</dbReference>
<dbReference type="RefSeq" id="WP_262393902.1">
    <property type="nucleotide sequence ID" value="NZ_JACRTD010000001.1"/>
</dbReference>
<dbReference type="PANTHER" id="PTHR40056">
    <property type="entry name" value="HYPOTHETICAL CYTOSOLIC PROTEIN"/>
    <property type="match status" value="1"/>
</dbReference>
<gene>
    <name evidence="1" type="ORF">H8705_00410</name>
</gene>
<dbReference type="InterPro" id="IPR014975">
    <property type="entry name" value="DUF1836"/>
</dbReference>